<evidence type="ECO:0000313" key="2">
    <source>
        <dbReference type="Proteomes" id="UP000003836"/>
    </source>
</evidence>
<reference evidence="1 2" key="1">
    <citation type="journal article" date="2012" name="Int. J. Syst. Evol. Microbiol.">
        <title>Vibrio caribbeanicus sp. nov., isolated from the marine sponge Scleritoderma cyanea.</title>
        <authorList>
            <person name="Hoffmann M."/>
            <person name="Monday S.R."/>
            <person name="Allard M.W."/>
            <person name="Strain E.A."/>
            <person name="Whittaker P."/>
            <person name="Naum M."/>
            <person name="McCarthy P.J."/>
            <person name="Lopez J.V."/>
            <person name="Fischer M."/>
            <person name="Brown E.W."/>
        </authorList>
    </citation>
    <scope>NUCLEOTIDE SEQUENCE [LARGE SCALE GENOMIC DNA]</scope>
    <source>
        <strain evidence="1 2">ATCC 19109</strain>
    </source>
</reference>
<dbReference type="Proteomes" id="UP000003836">
    <property type="component" value="Unassembled WGS sequence"/>
</dbReference>
<proteinExistence type="predicted"/>
<evidence type="ECO:0000313" key="1">
    <source>
        <dbReference type="EMBL" id="EGU56498.1"/>
    </source>
</evidence>
<protein>
    <submittedName>
        <fullName evidence="1">Uncharacterized protein</fullName>
    </submittedName>
</protein>
<keyword evidence="2" id="KW-1185">Reference proteome</keyword>
<name>A0ABP2LMN6_9VIBR</name>
<sequence length="43" mass="4698">MFYLASTAQDIPSLGVKSIVIDDDFTDCGPTFEQNVPLFEGLC</sequence>
<accession>A0ABP2LMN6</accession>
<comment type="caution">
    <text evidence="1">The sequence shown here is derived from an EMBL/GenBank/DDBJ whole genome shotgun (WGS) entry which is preliminary data.</text>
</comment>
<dbReference type="EMBL" id="AFWI01000112">
    <property type="protein sequence ID" value="EGU56498.1"/>
    <property type="molecule type" value="Genomic_DNA"/>
</dbReference>
<organism evidence="1 2">
    <name type="scientific">Vibrio tubiashii ATCC 19109</name>
    <dbReference type="NCBI Taxonomy" id="1051646"/>
    <lineage>
        <taxon>Bacteria</taxon>
        <taxon>Pseudomonadati</taxon>
        <taxon>Pseudomonadota</taxon>
        <taxon>Gammaproteobacteria</taxon>
        <taxon>Vibrionales</taxon>
        <taxon>Vibrionaceae</taxon>
        <taxon>Vibrio</taxon>
        <taxon>Vibrio oreintalis group</taxon>
    </lineage>
</organism>
<gene>
    <name evidence="1" type="ORF">VITU9109_17428</name>
</gene>